<reference evidence="11" key="1">
    <citation type="submission" date="2018-06" db="EMBL/GenBank/DDBJ databases">
        <authorList>
            <person name="Zhirakovskaya E."/>
        </authorList>
    </citation>
    <scope>NUCLEOTIDE SEQUENCE</scope>
</reference>
<dbReference type="GO" id="GO:0046872">
    <property type="term" value="F:metal ion binding"/>
    <property type="evidence" value="ECO:0007669"/>
    <property type="project" value="UniProtKB-KW"/>
</dbReference>
<dbReference type="InterPro" id="IPR043519">
    <property type="entry name" value="NT_sf"/>
</dbReference>
<dbReference type="SUPFAM" id="SSF81301">
    <property type="entry name" value="Nucleotidyltransferase"/>
    <property type="match status" value="1"/>
</dbReference>
<evidence type="ECO:0000313" key="11">
    <source>
        <dbReference type="EMBL" id="VAW31661.1"/>
    </source>
</evidence>
<sequence>MIQSLAEIKAQLQAEKPYLYEKYGVTEIGVFGSYVRGEQCPNSDIDILVTLTDPPKISLLGLVDLQYYLSDLLGLEVDVALKSNLRKRIGKRILSEVQPI</sequence>
<keyword evidence="7" id="KW-0067">ATP-binding</keyword>
<dbReference type="EMBL" id="UOEU01000269">
    <property type="protein sequence ID" value="VAW31661.1"/>
    <property type="molecule type" value="Genomic_DNA"/>
</dbReference>
<evidence type="ECO:0000256" key="1">
    <source>
        <dbReference type="ARBA" id="ARBA00001946"/>
    </source>
</evidence>
<keyword evidence="3 11" id="KW-0808">Transferase</keyword>
<dbReference type="GO" id="GO:0016779">
    <property type="term" value="F:nucleotidyltransferase activity"/>
    <property type="evidence" value="ECO:0007669"/>
    <property type="project" value="UniProtKB-KW"/>
</dbReference>
<evidence type="ECO:0000256" key="4">
    <source>
        <dbReference type="ARBA" id="ARBA00022695"/>
    </source>
</evidence>
<comment type="cofactor">
    <cofactor evidence="1">
        <name>Mg(2+)</name>
        <dbReference type="ChEBI" id="CHEBI:18420"/>
    </cofactor>
</comment>
<gene>
    <name evidence="11" type="ORF">MNBD_CHLOROFLEXI01-4493</name>
</gene>
<evidence type="ECO:0000256" key="3">
    <source>
        <dbReference type="ARBA" id="ARBA00022679"/>
    </source>
</evidence>
<dbReference type="CDD" id="cd05403">
    <property type="entry name" value="NT_KNTase_like"/>
    <property type="match status" value="1"/>
</dbReference>
<evidence type="ECO:0000259" key="10">
    <source>
        <dbReference type="Pfam" id="PF01909"/>
    </source>
</evidence>
<accession>A0A3B0UKJ7</accession>
<protein>
    <submittedName>
        <fullName evidence="11">Nucleotidyltransferase domain protein, BT0168 group</fullName>
    </submittedName>
</protein>
<keyword evidence="5" id="KW-0479">Metal-binding</keyword>
<evidence type="ECO:0000256" key="9">
    <source>
        <dbReference type="ARBA" id="ARBA00038276"/>
    </source>
</evidence>
<keyword evidence="4" id="KW-0548">Nucleotidyltransferase</keyword>
<evidence type="ECO:0000256" key="7">
    <source>
        <dbReference type="ARBA" id="ARBA00022840"/>
    </source>
</evidence>
<evidence type="ECO:0000256" key="8">
    <source>
        <dbReference type="ARBA" id="ARBA00022842"/>
    </source>
</evidence>
<dbReference type="GO" id="GO:0005524">
    <property type="term" value="F:ATP binding"/>
    <property type="evidence" value="ECO:0007669"/>
    <property type="project" value="UniProtKB-KW"/>
</dbReference>
<keyword evidence="6" id="KW-0547">Nucleotide-binding</keyword>
<name>A0A3B0UKJ7_9ZZZZ</name>
<keyword evidence="2" id="KW-1277">Toxin-antitoxin system</keyword>
<feature type="domain" description="Polymerase nucleotidyl transferase" evidence="10">
    <location>
        <begin position="19"/>
        <end position="96"/>
    </location>
</feature>
<evidence type="ECO:0000256" key="6">
    <source>
        <dbReference type="ARBA" id="ARBA00022741"/>
    </source>
</evidence>
<evidence type="ECO:0000256" key="2">
    <source>
        <dbReference type="ARBA" id="ARBA00022649"/>
    </source>
</evidence>
<dbReference type="InterPro" id="IPR002934">
    <property type="entry name" value="Polymerase_NTP_transf_dom"/>
</dbReference>
<dbReference type="Gene3D" id="3.30.460.10">
    <property type="entry name" value="Beta Polymerase, domain 2"/>
    <property type="match status" value="1"/>
</dbReference>
<dbReference type="PANTHER" id="PTHR33571">
    <property type="entry name" value="SSL8005 PROTEIN"/>
    <property type="match status" value="1"/>
</dbReference>
<organism evidence="11">
    <name type="scientific">hydrothermal vent metagenome</name>
    <dbReference type="NCBI Taxonomy" id="652676"/>
    <lineage>
        <taxon>unclassified sequences</taxon>
        <taxon>metagenomes</taxon>
        <taxon>ecological metagenomes</taxon>
    </lineage>
</organism>
<dbReference type="PANTHER" id="PTHR33571:SF19">
    <property type="entry name" value="PROTEIN ADENYLYLTRANSFERASE MJ0128-RELATED"/>
    <property type="match status" value="1"/>
</dbReference>
<dbReference type="AlphaFoldDB" id="A0A3B0UKJ7"/>
<evidence type="ECO:0000256" key="5">
    <source>
        <dbReference type="ARBA" id="ARBA00022723"/>
    </source>
</evidence>
<dbReference type="Pfam" id="PF01909">
    <property type="entry name" value="NTP_transf_2"/>
    <property type="match status" value="1"/>
</dbReference>
<comment type="similarity">
    <text evidence="9">Belongs to the MntA antitoxin family.</text>
</comment>
<proteinExistence type="inferred from homology"/>
<keyword evidence="8" id="KW-0460">Magnesium</keyword>
<dbReference type="InterPro" id="IPR052038">
    <property type="entry name" value="Type-VII_TA_antitoxin"/>
</dbReference>